<keyword evidence="2" id="KW-1185">Reference proteome</keyword>
<evidence type="ECO:0000313" key="2">
    <source>
        <dbReference type="Proteomes" id="UP001295684"/>
    </source>
</evidence>
<dbReference type="AlphaFoldDB" id="A0AAD2D4J8"/>
<sequence length="96" mass="10755">MLEFLMVDKLVCLKICLSLVTIISPHSSYSFLLTSVQFGLMSCSVLSIMSPLSSPLRLTSAVHMFCELLPNPHKFVVQALFPITVILKTILFQLRI</sequence>
<gene>
    <name evidence="1" type="ORF">ECRASSUSDP1_LOCUS20722</name>
</gene>
<reference evidence="1" key="1">
    <citation type="submission" date="2023-07" db="EMBL/GenBank/DDBJ databases">
        <authorList>
            <consortium name="AG Swart"/>
            <person name="Singh M."/>
            <person name="Singh A."/>
            <person name="Seah K."/>
            <person name="Emmerich C."/>
        </authorList>
    </citation>
    <scope>NUCLEOTIDE SEQUENCE</scope>
    <source>
        <strain evidence="1">DP1</strain>
    </source>
</reference>
<dbReference type="EMBL" id="CAMPGE010021143">
    <property type="protein sequence ID" value="CAI2379313.1"/>
    <property type="molecule type" value="Genomic_DNA"/>
</dbReference>
<protein>
    <submittedName>
        <fullName evidence="1">Uncharacterized protein</fullName>
    </submittedName>
</protein>
<name>A0AAD2D4J8_EUPCR</name>
<comment type="caution">
    <text evidence="1">The sequence shown here is derived from an EMBL/GenBank/DDBJ whole genome shotgun (WGS) entry which is preliminary data.</text>
</comment>
<dbReference type="Proteomes" id="UP001295684">
    <property type="component" value="Unassembled WGS sequence"/>
</dbReference>
<accession>A0AAD2D4J8</accession>
<organism evidence="1 2">
    <name type="scientific">Euplotes crassus</name>
    <dbReference type="NCBI Taxonomy" id="5936"/>
    <lineage>
        <taxon>Eukaryota</taxon>
        <taxon>Sar</taxon>
        <taxon>Alveolata</taxon>
        <taxon>Ciliophora</taxon>
        <taxon>Intramacronucleata</taxon>
        <taxon>Spirotrichea</taxon>
        <taxon>Hypotrichia</taxon>
        <taxon>Euplotida</taxon>
        <taxon>Euplotidae</taxon>
        <taxon>Moneuplotes</taxon>
    </lineage>
</organism>
<evidence type="ECO:0000313" key="1">
    <source>
        <dbReference type="EMBL" id="CAI2379313.1"/>
    </source>
</evidence>
<proteinExistence type="predicted"/>